<gene>
    <name evidence="5" type="ORF">METZ01_LOCUS85834</name>
</gene>
<dbReference type="PANTHER" id="PTHR34378:SF1">
    <property type="entry name" value="GLUTAMATE--CYSTEINE LIGASE, CHLOROPLASTIC"/>
    <property type="match status" value="1"/>
</dbReference>
<accession>A0A381UXZ3</accession>
<protein>
    <recommendedName>
        <fullName evidence="1">glutamate--cysteine ligase</fullName>
        <ecNumber evidence="1">6.3.2.2</ecNumber>
    </recommendedName>
</protein>
<dbReference type="InterPro" id="IPR035434">
    <property type="entry name" value="GCL_bact_plant"/>
</dbReference>
<organism evidence="5">
    <name type="scientific">marine metagenome</name>
    <dbReference type="NCBI Taxonomy" id="408172"/>
    <lineage>
        <taxon>unclassified sequences</taxon>
        <taxon>metagenomes</taxon>
        <taxon>ecological metagenomes</taxon>
    </lineage>
</organism>
<dbReference type="InterPro" id="IPR006336">
    <property type="entry name" value="GCS2"/>
</dbReference>
<dbReference type="Pfam" id="PF04107">
    <property type="entry name" value="GCS2"/>
    <property type="match status" value="1"/>
</dbReference>
<dbReference type="GO" id="GO:0004357">
    <property type="term" value="F:glutamate-cysteine ligase activity"/>
    <property type="evidence" value="ECO:0007669"/>
    <property type="project" value="UniProtKB-EC"/>
</dbReference>
<keyword evidence="4" id="KW-0067">ATP-binding</keyword>
<evidence type="ECO:0000256" key="2">
    <source>
        <dbReference type="ARBA" id="ARBA00022598"/>
    </source>
</evidence>
<keyword evidence="2" id="KW-0436">Ligase</keyword>
<reference evidence="5" key="1">
    <citation type="submission" date="2018-05" db="EMBL/GenBank/DDBJ databases">
        <authorList>
            <person name="Lanie J.A."/>
            <person name="Ng W.-L."/>
            <person name="Kazmierczak K.M."/>
            <person name="Andrzejewski T.M."/>
            <person name="Davidsen T.M."/>
            <person name="Wayne K.J."/>
            <person name="Tettelin H."/>
            <person name="Glass J.I."/>
            <person name="Rusch D."/>
            <person name="Podicherti R."/>
            <person name="Tsui H.-C.T."/>
            <person name="Winkler M.E."/>
        </authorList>
    </citation>
    <scope>NUCLEOTIDE SEQUENCE</scope>
</reference>
<keyword evidence="3" id="KW-0547">Nucleotide-binding</keyword>
<dbReference type="SUPFAM" id="SSF55931">
    <property type="entry name" value="Glutamine synthetase/guanido kinase"/>
    <property type="match status" value="1"/>
</dbReference>
<dbReference type="AlphaFoldDB" id="A0A381UXZ3"/>
<sequence length="420" mass="48131">MGVDNRISSLILSQIVNHQYRKIGMEEECIIYTKDLDRLPVNPATQYSATDLLNEMNLLTDQNGIYSLEPGGQLEWSSPPYENLNDLSIAQLRHRKLLDDVTDHRDLIVLHWGLEPILFPDDIDLIHQSKYQLMNDHMEKVNTHGKWMMRNTASIQVNIDITGKQDAEKMGFLADCLHPVCAYLFANSPFYKNEPAGTKNIRSIIWEQTDNHRCRNLVDHGISSPNDLIKNYIDYMMDIPGIFQLNAKNVLENTDGTLGDRLEYLYANGKIRNADIQLALHQVFTNVRYKHLVEVRGADRPPLGHELAPIAFWTGLLTTDKTREKALDVVKQWSSQERASWNKSALNLDSSQIGPNGESFEYWNKWAGELALEGLAERGKNEESHFKPFFESVLSDGPFSLQVQNDFADREILLKDYLNE</sequence>
<proteinExistence type="predicted"/>
<dbReference type="EC" id="6.3.2.2" evidence="1"/>
<evidence type="ECO:0000256" key="4">
    <source>
        <dbReference type="ARBA" id="ARBA00022840"/>
    </source>
</evidence>
<dbReference type="EMBL" id="UINC01007376">
    <property type="protein sequence ID" value="SVA32980.1"/>
    <property type="molecule type" value="Genomic_DNA"/>
</dbReference>
<evidence type="ECO:0000256" key="1">
    <source>
        <dbReference type="ARBA" id="ARBA00012220"/>
    </source>
</evidence>
<dbReference type="PANTHER" id="PTHR34378">
    <property type="entry name" value="GLUTAMATE--CYSTEINE LIGASE, CHLOROPLASTIC"/>
    <property type="match status" value="1"/>
</dbReference>
<dbReference type="GO" id="GO:0006750">
    <property type="term" value="P:glutathione biosynthetic process"/>
    <property type="evidence" value="ECO:0007669"/>
    <property type="project" value="InterPro"/>
</dbReference>
<dbReference type="InterPro" id="IPR014746">
    <property type="entry name" value="Gln_synth/guanido_kin_cat_dom"/>
</dbReference>
<dbReference type="GO" id="GO:0005524">
    <property type="term" value="F:ATP binding"/>
    <property type="evidence" value="ECO:0007669"/>
    <property type="project" value="UniProtKB-KW"/>
</dbReference>
<evidence type="ECO:0000256" key="3">
    <source>
        <dbReference type="ARBA" id="ARBA00022741"/>
    </source>
</evidence>
<dbReference type="Gene3D" id="3.30.590.20">
    <property type="match status" value="1"/>
</dbReference>
<name>A0A381UXZ3_9ZZZZ</name>
<evidence type="ECO:0000313" key="5">
    <source>
        <dbReference type="EMBL" id="SVA32980.1"/>
    </source>
</evidence>